<evidence type="ECO:0000313" key="2">
    <source>
        <dbReference type="Proteomes" id="UP001472677"/>
    </source>
</evidence>
<proteinExistence type="predicted"/>
<reference evidence="1 2" key="1">
    <citation type="journal article" date="2024" name="G3 (Bethesda)">
        <title>Genome assembly of Hibiscus sabdariffa L. provides insights into metabolisms of medicinal natural products.</title>
        <authorList>
            <person name="Kim T."/>
        </authorList>
    </citation>
    <scope>NUCLEOTIDE SEQUENCE [LARGE SCALE GENOMIC DNA]</scope>
    <source>
        <strain evidence="1">TK-2024</strain>
        <tissue evidence="1">Old leaves</tissue>
    </source>
</reference>
<gene>
    <name evidence="1" type="ORF">V6N12_006888</name>
</gene>
<organism evidence="1 2">
    <name type="scientific">Hibiscus sabdariffa</name>
    <name type="common">roselle</name>
    <dbReference type="NCBI Taxonomy" id="183260"/>
    <lineage>
        <taxon>Eukaryota</taxon>
        <taxon>Viridiplantae</taxon>
        <taxon>Streptophyta</taxon>
        <taxon>Embryophyta</taxon>
        <taxon>Tracheophyta</taxon>
        <taxon>Spermatophyta</taxon>
        <taxon>Magnoliopsida</taxon>
        <taxon>eudicotyledons</taxon>
        <taxon>Gunneridae</taxon>
        <taxon>Pentapetalae</taxon>
        <taxon>rosids</taxon>
        <taxon>malvids</taxon>
        <taxon>Malvales</taxon>
        <taxon>Malvaceae</taxon>
        <taxon>Malvoideae</taxon>
        <taxon>Hibiscus</taxon>
    </lineage>
</organism>
<dbReference type="SUPFAM" id="SSF51197">
    <property type="entry name" value="Clavaminate synthase-like"/>
    <property type="match status" value="1"/>
</dbReference>
<sequence>MQHAPAWDAVVSPASKLVGDEGNPPAYRAMEYKEYLELNQSNVLDRKSCLEQAALQILAALPLLAKKDALQVSMIAFIMLSRTPLLVT</sequence>
<keyword evidence="2" id="KW-1185">Reference proteome</keyword>
<comment type="caution">
    <text evidence="1">The sequence shown here is derived from an EMBL/GenBank/DDBJ whole genome shotgun (WGS) entry which is preliminary data.</text>
</comment>
<evidence type="ECO:0000313" key="1">
    <source>
        <dbReference type="EMBL" id="KAK8568334.1"/>
    </source>
</evidence>
<dbReference type="EMBL" id="JBBPBM010000009">
    <property type="protein sequence ID" value="KAK8568334.1"/>
    <property type="molecule type" value="Genomic_DNA"/>
</dbReference>
<name>A0ABR2F035_9ROSI</name>
<dbReference type="Proteomes" id="UP001472677">
    <property type="component" value="Unassembled WGS sequence"/>
</dbReference>
<protein>
    <submittedName>
        <fullName evidence="1">Uncharacterized protein</fullName>
    </submittedName>
</protein>
<accession>A0ABR2F035</accession>